<organism evidence="2">
    <name type="scientific">Chromera velia CCMP2878</name>
    <dbReference type="NCBI Taxonomy" id="1169474"/>
    <lineage>
        <taxon>Eukaryota</taxon>
        <taxon>Sar</taxon>
        <taxon>Alveolata</taxon>
        <taxon>Colpodellida</taxon>
        <taxon>Chromeraceae</taxon>
        <taxon>Chromera</taxon>
    </lineage>
</organism>
<feature type="compositionally biased region" description="Basic and acidic residues" evidence="1">
    <location>
        <begin position="486"/>
        <end position="495"/>
    </location>
</feature>
<sequence>MKPFPGQKSAKDREKNGMQIAHTKMFIFWNTAPIPVGELEAAGVNRDLAGSYRDTCCVLCNTRTDEVNASTVLLSLKEERGESKREGGGNVNDKEGRDGEGEGEKGHREGQRRETNEASPSNSPTNSSSSSNCSDDGDVSAPSRSVSELAAKALGGRACLTDETTRPNLSIQQNSAEGSGMTDGQRPFSTTQESGGGAPESGSVIQRPSLDSALGHGGVPIVMSSNAGRRSSVMGFEIRRKDPGVSTPVPTGPVGASKKRRGSWGQLTSLFNFSPKRETSDNGNPGSPPPTQTANTNRLPLPPRRSSSGGLPATDRTTNSLDALAVGVHECEGHSERPKGPADGNPNPAAGRRRNSAIGIESTGQGGSLFLGPLPGFVEASSGREEPDGMPILDSPHSREGTCIEEQDCSPNNNESLKPPVDKDEMEKWIRWWDRCLLPRMPPSLRKNGAAKAGPKGVGLSVTGPTGAASDGLTPTSHQNQNSSSGDRKTRDHPDFPSGDFFQPKKGGHPEMREAAKTRRARQRTSTAGLPQRASFAQGTQ</sequence>
<accession>A0A0G4F9J9</accession>
<gene>
    <name evidence="2" type="ORF">Cvel_15914</name>
</gene>
<feature type="compositionally biased region" description="Low complexity" evidence="1">
    <location>
        <begin position="119"/>
        <end position="134"/>
    </location>
</feature>
<feature type="compositionally biased region" description="Basic and acidic residues" evidence="1">
    <location>
        <begin position="329"/>
        <end position="340"/>
    </location>
</feature>
<feature type="region of interest" description="Disordered" evidence="1">
    <location>
        <begin position="440"/>
        <end position="541"/>
    </location>
</feature>
<feature type="region of interest" description="Disordered" evidence="1">
    <location>
        <begin position="78"/>
        <end position="423"/>
    </location>
</feature>
<feature type="compositionally biased region" description="Polar residues" evidence="1">
    <location>
        <begin position="166"/>
        <end position="177"/>
    </location>
</feature>
<feature type="compositionally biased region" description="Polar residues" evidence="1">
    <location>
        <begin position="305"/>
        <end position="321"/>
    </location>
</feature>
<feature type="compositionally biased region" description="Low complexity" evidence="1">
    <location>
        <begin position="244"/>
        <end position="255"/>
    </location>
</feature>
<evidence type="ECO:0000256" key="1">
    <source>
        <dbReference type="SAM" id="MobiDB-lite"/>
    </source>
</evidence>
<reference evidence="2" key="1">
    <citation type="submission" date="2014-11" db="EMBL/GenBank/DDBJ databases">
        <authorList>
            <person name="Otto D Thomas"/>
            <person name="Naeem Raeece"/>
        </authorList>
    </citation>
    <scope>NUCLEOTIDE SEQUENCE</scope>
</reference>
<feature type="compositionally biased region" description="Polar residues" evidence="1">
    <location>
        <begin position="473"/>
        <end position="485"/>
    </location>
</feature>
<name>A0A0G4F9J9_9ALVE</name>
<dbReference type="AlphaFoldDB" id="A0A0G4F9J9"/>
<dbReference type="VEuPathDB" id="CryptoDB:Cvel_15914"/>
<feature type="compositionally biased region" description="Polar residues" evidence="1">
    <location>
        <begin position="524"/>
        <end position="541"/>
    </location>
</feature>
<protein>
    <submittedName>
        <fullName evidence="2">Uncharacterized protein</fullName>
    </submittedName>
</protein>
<dbReference type="EMBL" id="CDMZ01000225">
    <property type="protein sequence ID" value="CEM09624.1"/>
    <property type="molecule type" value="Genomic_DNA"/>
</dbReference>
<evidence type="ECO:0000313" key="2">
    <source>
        <dbReference type="EMBL" id="CEM09624.1"/>
    </source>
</evidence>
<feature type="compositionally biased region" description="Basic and acidic residues" evidence="1">
    <location>
        <begin position="508"/>
        <end position="517"/>
    </location>
</feature>
<proteinExistence type="predicted"/>
<feature type="compositionally biased region" description="Basic and acidic residues" evidence="1">
    <location>
        <begin position="78"/>
        <end position="116"/>
    </location>
</feature>